<feature type="domain" description="Response regulatory" evidence="2">
    <location>
        <begin position="12"/>
        <end position="128"/>
    </location>
</feature>
<dbReference type="SMART" id="SM00448">
    <property type="entry name" value="REC"/>
    <property type="match status" value="1"/>
</dbReference>
<dbReference type="EMBL" id="BHVU01000264">
    <property type="protein sequence ID" value="GCA94896.1"/>
    <property type="molecule type" value="Genomic_DNA"/>
</dbReference>
<dbReference type="InterPro" id="IPR011006">
    <property type="entry name" value="CheY-like_superfamily"/>
</dbReference>
<gene>
    <name evidence="3" type="ORF">MAE30S32_35480</name>
</gene>
<dbReference type="Gene3D" id="3.40.50.2300">
    <property type="match status" value="1"/>
</dbReference>
<feature type="modified residue" description="4-aspartylphosphate" evidence="1">
    <location>
        <position position="62"/>
    </location>
</feature>
<dbReference type="AlphaFoldDB" id="A0A510PM42"/>
<evidence type="ECO:0000259" key="2">
    <source>
        <dbReference type="PROSITE" id="PS50110"/>
    </source>
</evidence>
<proteinExistence type="predicted"/>
<dbReference type="InterPro" id="IPR001789">
    <property type="entry name" value="Sig_transdc_resp-reg_receiver"/>
</dbReference>
<keyword evidence="1" id="KW-0597">Phosphoprotein</keyword>
<accession>A0A510PM42</accession>
<dbReference type="Pfam" id="PF00072">
    <property type="entry name" value="Response_reg"/>
    <property type="match status" value="1"/>
</dbReference>
<evidence type="ECO:0000313" key="4">
    <source>
        <dbReference type="Proteomes" id="UP000321223"/>
    </source>
</evidence>
<dbReference type="SUPFAM" id="SSF52172">
    <property type="entry name" value="CheY-like"/>
    <property type="match status" value="1"/>
</dbReference>
<comment type="caution">
    <text evidence="3">The sequence shown here is derived from an EMBL/GenBank/DDBJ whole genome shotgun (WGS) entry which is preliminary data.</text>
</comment>
<dbReference type="PROSITE" id="PS50110">
    <property type="entry name" value="RESPONSE_REGULATORY"/>
    <property type="match status" value="1"/>
</dbReference>
<name>A0A510PM42_MICAE</name>
<dbReference type="Proteomes" id="UP000321223">
    <property type="component" value="Unassembled WGS sequence"/>
</dbReference>
<dbReference type="CDD" id="cd00156">
    <property type="entry name" value="REC"/>
    <property type="match status" value="1"/>
</dbReference>
<evidence type="ECO:0000313" key="3">
    <source>
        <dbReference type="EMBL" id="GCA94896.1"/>
    </source>
</evidence>
<dbReference type="GO" id="GO:0000160">
    <property type="term" value="P:phosphorelay signal transduction system"/>
    <property type="evidence" value="ECO:0007669"/>
    <property type="project" value="InterPro"/>
</dbReference>
<reference evidence="3 4" key="1">
    <citation type="journal article" date="2019" name="Appl. Environ. Microbiol.">
        <title>Co-occurrence of broad and narrow host-range viruses infecting the toxic bloom-forming cyanobacterium Microcystis aeruginosa.</title>
        <authorList>
            <person name="Morimoto D."/>
            <person name="Tominaga K."/>
            <person name="Nishimura Y."/>
            <person name="Yoshida N."/>
            <person name="Kimura S."/>
            <person name="Sako Y."/>
            <person name="Yoshida T."/>
        </authorList>
    </citation>
    <scope>NUCLEOTIDE SEQUENCE [LARGE SCALE GENOMIC DNA]</scope>
    <source>
        <strain evidence="3 4">11-30S32</strain>
    </source>
</reference>
<evidence type="ECO:0000256" key="1">
    <source>
        <dbReference type="PROSITE-ProRule" id="PRU00169"/>
    </source>
</evidence>
<sequence length="231" mass="26967">MTVCDDILLKQEIVVMEDDLFLQQAIKEAIKKNLPWEIRIVGSEKEAISLIQQQEAGYYILDVHMGSNREQEGLDALEKIKGINSQAFVSILSAYPNNRRLAENLDVDIFIDKTPNIQEDIRSKLIPKMLQYRLNCLQASEAETRLHLEKIYYDSDVNIIAYERLKSEPAWLKENEGQYVAFVDGEFVGSCQNKQELLQQLREKYPEKSRFFKKVDKEDRIIDIPYFDIVE</sequence>
<dbReference type="RefSeq" id="WP_002798630.1">
    <property type="nucleotide sequence ID" value="NZ_BHVU01000264.1"/>
</dbReference>
<protein>
    <submittedName>
        <fullName evidence="3">Response regulator</fullName>
    </submittedName>
</protein>
<organism evidence="3 4">
    <name type="scientific">Microcystis aeruginosa 11-30S32</name>
    <dbReference type="NCBI Taxonomy" id="2358142"/>
    <lineage>
        <taxon>Bacteria</taxon>
        <taxon>Bacillati</taxon>
        <taxon>Cyanobacteriota</taxon>
        <taxon>Cyanophyceae</taxon>
        <taxon>Oscillatoriophycideae</taxon>
        <taxon>Chroococcales</taxon>
        <taxon>Microcystaceae</taxon>
        <taxon>Microcystis</taxon>
    </lineage>
</organism>